<dbReference type="GO" id="GO:0008482">
    <property type="term" value="F:sulfite oxidase activity"/>
    <property type="evidence" value="ECO:0007669"/>
    <property type="project" value="TreeGrafter"/>
</dbReference>
<dbReference type="GO" id="GO:0006790">
    <property type="term" value="P:sulfur compound metabolic process"/>
    <property type="evidence" value="ECO:0007669"/>
    <property type="project" value="TreeGrafter"/>
</dbReference>
<dbReference type="SUPFAM" id="SSF55856">
    <property type="entry name" value="Cytochrome b5-like heme/steroid binding domain"/>
    <property type="match status" value="1"/>
</dbReference>
<dbReference type="FunFam" id="3.10.120.10:FF:000007">
    <property type="entry name" value="Sulfite oxidase, mitochondrial"/>
    <property type="match status" value="1"/>
</dbReference>
<dbReference type="InterPro" id="IPR000572">
    <property type="entry name" value="OxRdtase_Mopterin-bd_dom"/>
</dbReference>
<dbReference type="Gene3D" id="3.10.120.10">
    <property type="entry name" value="Cytochrome b5-like heme/steroid binding domain"/>
    <property type="match status" value="1"/>
</dbReference>
<dbReference type="EMBL" id="HBEM01024332">
    <property type="protein sequence ID" value="CAD8457578.1"/>
    <property type="molecule type" value="Transcribed_RNA"/>
</dbReference>
<dbReference type="Pfam" id="PF00173">
    <property type="entry name" value="Cyt-b5"/>
    <property type="match status" value="1"/>
</dbReference>
<dbReference type="SUPFAM" id="SSF56524">
    <property type="entry name" value="Oxidoreductase molybdopterin-binding domain"/>
    <property type="match status" value="1"/>
</dbReference>
<dbReference type="PROSITE" id="PS50255">
    <property type="entry name" value="CYTOCHROME_B5_2"/>
    <property type="match status" value="1"/>
</dbReference>
<protein>
    <recommendedName>
        <fullName evidence="7">Cytochrome b5 heme-binding domain-containing protein</fullName>
    </recommendedName>
</protein>
<dbReference type="PRINTS" id="PR00363">
    <property type="entry name" value="CYTOCHROMEB5"/>
</dbReference>
<evidence type="ECO:0000313" key="8">
    <source>
        <dbReference type="EMBL" id="CAD8457578.1"/>
    </source>
</evidence>
<evidence type="ECO:0000256" key="6">
    <source>
        <dbReference type="ARBA" id="ARBA00023004"/>
    </source>
</evidence>
<name>A0A7S0DM84_9EUKA</name>
<dbReference type="InterPro" id="IPR005066">
    <property type="entry name" value="MoCF_OxRdtse_dimer"/>
</dbReference>
<evidence type="ECO:0000256" key="5">
    <source>
        <dbReference type="ARBA" id="ARBA00023002"/>
    </source>
</evidence>
<dbReference type="GO" id="GO:0005739">
    <property type="term" value="C:mitochondrion"/>
    <property type="evidence" value="ECO:0007669"/>
    <property type="project" value="TreeGrafter"/>
</dbReference>
<dbReference type="GO" id="GO:0020037">
    <property type="term" value="F:heme binding"/>
    <property type="evidence" value="ECO:0007669"/>
    <property type="project" value="TreeGrafter"/>
</dbReference>
<evidence type="ECO:0000256" key="2">
    <source>
        <dbReference type="ARBA" id="ARBA00022505"/>
    </source>
</evidence>
<keyword evidence="6" id="KW-0408">Iron</keyword>
<sequence length="459" mass="50886">MAREEKTFSVEEVSKHDGKSSPEIWVTFDNQVYDITKFAQEHPGGSVIMDAAGGPIEPYWAYWAYHLRCPKPKEFLEKYKIGKLDKSETESVTAVESDLYETDPKRGSELRAYTVRPFSCETNPSFLARSSITPAGSLYVRNHAPVPEVEKEGYGLQIEGLDGTSKEIKLSKIGSKRATLTSILQCAGNRGGEMEEIKDTAFSGTPYTGIGIGMIGNAEWGGYWLSDILKTSIPNLDTLIENDTESKLHIIFEGADGYESSAPLKRAVEKKWGAMLADTINGGPLPPDHGFPLRAFFPGLAGCRSVKWVTKIRVSSEESTSPWNKYYYKHADGKSITTMPLTSMILDLTPSENAEYNLKGIAWGGGSGLGVSKVEISADSGLTWKRADLQKHPKNPENVGKFSWQPWEAQLTTNEIKGDHVMCRAFDTQGHGQPENPWNPKGYLYNGWHKKRLPSKHSP</sequence>
<evidence type="ECO:0000256" key="3">
    <source>
        <dbReference type="ARBA" id="ARBA00022617"/>
    </source>
</evidence>
<dbReference type="AlphaFoldDB" id="A0A7S0DM84"/>
<dbReference type="InterPro" id="IPR008335">
    <property type="entry name" value="Mopterin_OxRdtase_euk"/>
</dbReference>
<organism evidence="8">
    <name type="scientific">Amorphochlora amoebiformis</name>
    <dbReference type="NCBI Taxonomy" id="1561963"/>
    <lineage>
        <taxon>Eukaryota</taxon>
        <taxon>Sar</taxon>
        <taxon>Rhizaria</taxon>
        <taxon>Cercozoa</taxon>
        <taxon>Chlorarachniophyceae</taxon>
        <taxon>Amorphochlora</taxon>
    </lineage>
</organism>
<dbReference type="InterPro" id="IPR036400">
    <property type="entry name" value="Cyt_B5-like_heme/steroid_sf"/>
</dbReference>
<dbReference type="Pfam" id="PF03404">
    <property type="entry name" value="Mo-co_dimer"/>
    <property type="match status" value="1"/>
</dbReference>
<gene>
    <name evidence="8" type="ORF">LAMO00422_LOCUS16527</name>
</gene>
<feature type="domain" description="Cytochrome b5 heme-binding" evidence="7">
    <location>
        <begin position="5"/>
        <end position="85"/>
    </location>
</feature>
<evidence type="ECO:0000256" key="1">
    <source>
        <dbReference type="ARBA" id="ARBA00001924"/>
    </source>
</evidence>
<dbReference type="PANTHER" id="PTHR19372">
    <property type="entry name" value="SULFITE REDUCTASE"/>
    <property type="match status" value="1"/>
</dbReference>
<dbReference type="SUPFAM" id="SSF81296">
    <property type="entry name" value="E set domains"/>
    <property type="match status" value="1"/>
</dbReference>
<dbReference type="SMART" id="SM01117">
    <property type="entry name" value="Cyt-b5"/>
    <property type="match status" value="1"/>
</dbReference>
<proteinExistence type="predicted"/>
<keyword evidence="2" id="KW-0500">Molybdenum</keyword>
<accession>A0A7S0DM84</accession>
<dbReference type="PANTHER" id="PTHR19372:SF7">
    <property type="entry name" value="SULFITE OXIDASE, MITOCHONDRIAL"/>
    <property type="match status" value="1"/>
</dbReference>
<dbReference type="GO" id="GO:0030151">
    <property type="term" value="F:molybdenum ion binding"/>
    <property type="evidence" value="ECO:0007669"/>
    <property type="project" value="InterPro"/>
</dbReference>
<dbReference type="Gene3D" id="3.90.420.10">
    <property type="entry name" value="Oxidoreductase, molybdopterin-binding domain"/>
    <property type="match status" value="1"/>
</dbReference>
<dbReference type="Pfam" id="PF00174">
    <property type="entry name" value="Oxidored_molyb"/>
    <property type="match status" value="1"/>
</dbReference>
<keyword evidence="5" id="KW-0560">Oxidoreductase</keyword>
<dbReference type="InterPro" id="IPR036374">
    <property type="entry name" value="OxRdtase_Mopterin-bd_sf"/>
</dbReference>
<dbReference type="Gene3D" id="2.60.40.650">
    <property type="match status" value="1"/>
</dbReference>
<dbReference type="GO" id="GO:0043546">
    <property type="term" value="F:molybdopterin cofactor binding"/>
    <property type="evidence" value="ECO:0007669"/>
    <property type="project" value="TreeGrafter"/>
</dbReference>
<dbReference type="InterPro" id="IPR001199">
    <property type="entry name" value="Cyt_B5-like_heme/steroid-bd"/>
</dbReference>
<dbReference type="PRINTS" id="PR00407">
    <property type="entry name" value="EUMOPTERIN"/>
</dbReference>
<reference evidence="8" key="1">
    <citation type="submission" date="2021-01" db="EMBL/GenBank/DDBJ databases">
        <authorList>
            <person name="Corre E."/>
            <person name="Pelletier E."/>
            <person name="Niang G."/>
            <person name="Scheremetjew M."/>
            <person name="Finn R."/>
            <person name="Kale V."/>
            <person name="Holt S."/>
            <person name="Cochrane G."/>
            <person name="Meng A."/>
            <person name="Brown T."/>
            <person name="Cohen L."/>
        </authorList>
    </citation>
    <scope>NUCLEOTIDE SEQUENCE</scope>
    <source>
        <strain evidence="8">CCMP2058</strain>
    </source>
</reference>
<dbReference type="InterPro" id="IPR014756">
    <property type="entry name" value="Ig_E-set"/>
</dbReference>
<evidence type="ECO:0000259" key="7">
    <source>
        <dbReference type="PROSITE" id="PS50255"/>
    </source>
</evidence>
<comment type="cofactor">
    <cofactor evidence="1">
        <name>Mo-molybdopterin</name>
        <dbReference type="ChEBI" id="CHEBI:71302"/>
    </cofactor>
</comment>
<evidence type="ECO:0000256" key="4">
    <source>
        <dbReference type="ARBA" id="ARBA00022723"/>
    </source>
</evidence>
<keyword evidence="3" id="KW-0349">Heme</keyword>
<keyword evidence="4" id="KW-0479">Metal-binding</keyword>